<evidence type="ECO:0000259" key="8">
    <source>
        <dbReference type="PROSITE" id="PS50928"/>
    </source>
</evidence>
<evidence type="ECO:0000256" key="2">
    <source>
        <dbReference type="ARBA" id="ARBA00022448"/>
    </source>
</evidence>
<dbReference type="AlphaFoldDB" id="A0A6J7F701"/>
<keyword evidence="5 7" id="KW-1133">Transmembrane helix</keyword>
<evidence type="ECO:0000256" key="7">
    <source>
        <dbReference type="SAM" id="Phobius"/>
    </source>
</evidence>
<dbReference type="GO" id="GO:0055085">
    <property type="term" value="P:transmembrane transport"/>
    <property type="evidence" value="ECO:0007669"/>
    <property type="project" value="InterPro"/>
</dbReference>
<protein>
    <submittedName>
        <fullName evidence="10">Unannotated protein</fullName>
    </submittedName>
</protein>
<name>A0A6J7F701_9ZZZZ</name>
<dbReference type="PANTHER" id="PTHR30193:SF37">
    <property type="entry name" value="INNER MEMBRANE ABC TRANSPORTER PERMEASE PROTEIN YCJO"/>
    <property type="match status" value="1"/>
</dbReference>
<comment type="subcellular location">
    <subcellularLocation>
        <location evidence="1">Cell membrane</location>
        <topology evidence="1">Multi-pass membrane protein</topology>
    </subcellularLocation>
</comment>
<feature type="transmembrane region" description="Helical" evidence="7">
    <location>
        <begin position="118"/>
        <end position="139"/>
    </location>
</feature>
<evidence type="ECO:0000256" key="5">
    <source>
        <dbReference type="ARBA" id="ARBA00022989"/>
    </source>
</evidence>
<dbReference type="EMBL" id="CAFBMG010000012">
    <property type="protein sequence ID" value="CAB4891237.1"/>
    <property type="molecule type" value="Genomic_DNA"/>
</dbReference>
<keyword evidence="2" id="KW-0813">Transport</keyword>
<organism evidence="10">
    <name type="scientific">freshwater metagenome</name>
    <dbReference type="NCBI Taxonomy" id="449393"/>
    <lineage>
        <taxon>unclassified sequences</taxon>
        <taxon>metagenomes</taxon>
        <taxon>ecological metagenomes</taxon>
    </lineage>
</organism>
<feature type="transmembrane region" description="Helical" evidence="7">
    <location>
        <begin position="213"/>
        <end position="234"/>
    </location>
</feature>
<dbReference type="Gene3D" id="1.10.3720.10">
    <property type="entry name" value="MetI-like"/>
    <property type="match status" value="1"/>
</dbReference>
<dbReference type="InterPro" id="IPR035906">
    <property type="entry name" value="MetI-like_sf"/>
</dbReference>
<feature type="transmembrane region" description="Helical" evidence="7">
    <location>
        <begin position="87"/>
        <end position="106"/>
    </location>
</feature>
<gene>
    <name evidence="9" type="ORF">UFOPK1358_01476</name>
    <name evidence="10" type="ORF">UFOPK3519_00285</name>
</gene>
<dbReference type="PANTHER" id="PTHR30193">
    <property type="entry name" value="ABC TRANSPORTER PERMEASE PROTEIN"/>
    <property type="match status" value="1"/>
</dbReference>
<evidence type="ECO:0000256" key="3">
    <source>
        <dbReference type="ARBA" id="ARBA00022475"/>
    </source>
</evidence>
<dbReference type="EMBL" id="CAEZSF010000165">
    <property type="protein sequence ID" value="CAB4548706.1"/>
    <property type="molecule type" value="Genomic_DNA"/>
</dbReference>
<accession>A0A6J7F701</accession>
<sequence length="297" mass="32296">MAPPAKAQTRRFGNKVKDAALAYLFLLPALIIFGVFAYYPLYRLFWYATHTQSRFRNKPASYVGLEQLKTSLTSNDFISGLTHSGLYMLYTVPLGLLLGVMLAVSTHRRLKGIKVFQTIFSSTVASSVAVASVVFITLVNPEIGYFKNVPWLSLSNPTSALFAVSLSSVWQNLGLTFIVILAALQTVPDELIEAATLDGYGAIRRFWRITVPLISPALLFLGIVLVVNALQAFAQIEILTGGGPGGATETLLFKIADPRGIRPLGVRASYSLGLFVLTAVVAGAQYSIMSKRVHYGD</sequence>
<dbReference type="InterPro" id="IPR000515">
    <property type="entry name" value="MetI-like"/>
</dbReference>
<dbReference type="Pfam" id="PF00528">
    <property type="entry name" value="BPD_transp_1"/>
    <property type="match status" value="1"/>
</dbReference>
<feature type="domain" description="ABC transmembrane type-1" evidence="8">
    <location>
        <begin position="81"/>
        <end position="285"/>
    </location>
</feature>
<proteinExistence type="predicted"/>
<keyword evidence="4 7" id="KW-0812">Transmembrane</keyword>
<feature type="transmembrane region" description="Helical" evidence="7">
    <location>
        <begin position="159"/>
        <end position="184"/>
    </location>
</feature>
<keyword evidence="6 7" id="KW-0472">Membrane</keyword>
<evidence type="ECO:0000313" key="10">
    <source>
        <dbReference type="EMBL" id="CAB4891237.1"/>
    </source>
</evidence>
<feature type="transmembrane region" description="Helical" evidence="7">
    <location>
        <begin position="20"/>
        <end position="39"/>
    </location>
</feature>
<dbReference type="SUPFAM" id="SSF161098">
    <property type="entry name" value="MetI-like"/>
    <property type="match status" value="1"/>
</dbReference>
<evidence type="ECO:0000256" key="6">
    <source>
        <dbReference type="ARBA" id="ARBA00023136"/>
    </source>
</evidence>
<evidence type="ECO:0000256" key="1">
    <source>
        <dbReference type="ARBA" id="ARBA00004651"/>
    </source>
</evidence>
<dbReference type="CDD" id="cd06261">
    <property type="entry name" value="TM_PBP2"/>
    <property type="match status" value="1"/>
</dbReference>
<dbReference type="GO" id="GO:0005886">
    <property type="term" value="C:plasma membrane"/>
    <property type="evidence" value="ECO:0007669"/>
    <property type="project" value="UniProtKB-SubCell"/>
</dbReference>
<dbReference type="InterPro" id="IPR051393">
    <property type="entry name" value="ABC_transporter_permease"/>
</dbReference>
<feature type="transmembrane region" description="Helical" evidence="7">
    <location>
        <begin position="268"/>
        <end position="288"/>
    </location>
</feature>
<evidence type="ECO:0000313" key="9">
    <source>
        <dbReference type="EMBL" id="CAB4548706.1"/>
    </source>
</evidence>
<keyword evidence="3" id="KW-1003">Cell membrane</keyword>
<evidence type="ECO:0000256" key="4">
    <source>
        <dbReference type="ARBA" id="ARBA00022692"/>
    </source>
</evidence>
<reference evidence="10" key="1">
    <citation type="submission" date="2020-05" db="EMBL/GenBank/DDBJ databases">
        <authorList>
            <person name="Chiriac C."/>
            <person name="Salcher M."/>
            <person name="Ghai R."/>
            <person name="Kavagutti S V."/>
        </authorList>
    </citation>
    <scope>NUCLEOTIDE SEQUENCE</scope>
</reference>
<dbReference type="PROSITE" id="PS50928">
    <property type="entry name" value="ABC_TM1"/>
    <property type="match status" value="1"/>
</dbReference>